<dbReference type="PANTHER" id="PTHR43685:SF3">
    <property type="entry name" value="SLR2126 PROTEIN"/>
    <property type="match status" value="1"/>
</dbReference>
<dbReference type="Gene3D" id="3.90.550.10">
    <property type="entry name" value="Spore Coat Polysaccharide Biosynthesis Protein SpsA, Chain A"/>
    <property type="match status" value="1"/>
</dbReference>
<evidence type="ECO:0000259" key="3">
    <source>
        <dbReference type="Pfam" id="PF13632"/>
    </source>
</evidence>
<keyword evidence="5" id="KW-0808">Transferase</keyword>
<dbReference type="Pfam" id="PF00535">
    <property type="entry name" value="Glycos_transf_2"/>
    <property type="match status" value="1"/>
</dbReference>
<accession>A0A8T7M7P7</accession>
<dbReference type="AlphaFoldDB" id="A0A8T7M7P7"/>
<dbReference type="InterPro" id="IPR029044">
    <property type="entry name" value="Nucleotide-diphossugar_trans"/>
</dbReference>
<evidence type="ECO:0000256" key="1">
    <source>
        <dbReference type="SAM" id="Phobius"/>
    </source>
</evidence>
<evidence type="ECO:0000313" key="5">
    <source>
        <dbReference type="EMBL" id="WJW68095.1"/>
    </source>
</evidence>
<dbReference type="SUPFAM" id="SSF53448">
    <property type="entry name" value="Nucleotide-diphospho-sugar transferases"/>
    <property type="match status" value="1"/>
</dbReference>
<feature type="transmembrane region" description="Helical" evidence="1">
    <location>
        <begin position="234"/>
        <end position="251"/>
    </location>
</feature>
<proteinExistence type="predicted"/>
<keyword evidence="7" id="KW-1185">Reference proteome</keyword>
<dbReference type="Proteomes" id="UP000521676">
    <property type="component" value="Unassembled WGS sequence"/>
</dbReference>
<evidence type="ECO:0000313" key="4">
    <source>
        <dbReference type="EMBL" id="NWJ48158.1"/>
    </source>
</evidence>
<evidence type="ECO:0000313" key="6">
    <source>
        <dbReference type="Proteomes" id="UP000521676"/>
    </source>
</evidence>
<feature type="domain" description="Glycosyltransferase 2-like" evidence="2">
    <location>
        <begin position="5"/>
        <end position="129"/>
    </location>
</feature>
<feature type="domain" description="Glycosyltransferase 2-like" evidence="3">
    <location>
        <begin position="156"/>
        <end position="263"/>
    </location>
</feature>
<dbReference type="RefSeq" id="WP_341469999.1">
    <property type="nucleotide sequence ID" value="NZ_CP128400.1"/>
</dbReference>
<keyword evidence="1" id="KW-0812">Transmembrane</keyword>
<name>A0A8T7M7P7_9CHLR</name>
<dbReference type="Pfam" id="PF13632">
    <property type="entry name" value="Glyco_trans_2_3"/>
    <property type="match status" value="1"/>
</dbReference>
<keyword evidence="1" id="KW-1133">Transmembrane helix</keyword>
<organism evidence="4 6">
    <name type="scientific">Candidatus Chlorohelix allophototropha</name>
    <dbReference type="NCBI Taxonomy" id="3003348"/>
    <lineage>
        <taxon>Bacteria</taxon>
        <taxon>Bacillati</taxon>
        <taxon>Chloroflexota</taxon>
        <taxon>Chloroflexia</taxon>
        <taxon>Candidatus Chloroheliales</taxon>
        <taxon>Candidatus Chloroheliaceae</taxon>
        <taxon>Candidatus Chlorohelix</taxon>
    </lineage>
</organism>
<dbReference type="EMBL" id="JACATZ010000003">
    <property type="protein sequence ID" value="NWJ48158.1"/>
    <property type="molecule type" value="Genomic_DNA"/>
</dbReference>
<dbReference type="GO" id="GO:0016757">
    <property type="term" value="F:glycosyltransferase activity"/>
    <property type="evidence" value="ECO:0007669"/>
    <property type="project" value="UniProtKB-KW"/>
</dbReference>
<dbReference type="PANTHER" id="PTHR43685">
    <property type="entry name" value="GLYCOSYLTRANSFERASE"/>
    <property type="match status" value="1"/>
</dbReference>
<keyword evidence="1" id="KW-0472">Membrane</keyword>
<sequence>MLKVSLIATVYNEASNIEKLLNSLREQTRRPDEIIIVDGGSKDGTPDKIQQWVEANPDLPLKLIIEQGANISRGRNLAIAAASHEIIATTDAGVRLLPSWLEKLALSFYSNPNAVSCGFFRADPTAGSVFEMAMGATVLPTVRDIKPEKFLPSSRSVAFSRSAWEKIGGYPEWLDYCEDLIFDLNLLKAGYPFVWQPEAVVLFRPRSSLKDFYVQYYRYARGDGKADLFLKRHILRYLIYLVFAPLMIFLARRWKPFWLVLLLTGEGYVFKPHRRLILGEIQGWQKWTTQKKIQALLLVPLIRLTGDVAKMIGYPVGLLWRFSNRNKKD</sequence>
<dbReference type="EC" id="2.4.-.-" evidence="5"/>
<evidence type="ECO:0000259" key="2">
    <source>
        <dbReference type="Pfam" id="PF00535"/>
    </source>
</evidence>
<reference evidence="5" key="2">
    <citation type="journal article" date="2024" name="Nature">
        <title>Anoxygenic phototroph of the Chloroflexota uses a type I reaction centre.</title>
        <authorList>
            <person name="Tsuji J.M."/>
            <person name="Shaw N.A."/>
            <person name="Nagashima S."/>
            <person name="Venkiteswaran J.J."/>
            <person name="Schiff S.L."/>
            <person name="Watanabe T."/>
            <person name="Fukui M."/>
            <person name="Hanada S."/>
            <person name="Tank M."/>
            <person name="Neufeld J.D."/>
        </authorList>
    </citation>
    <scope>NUCLEOTIDE SEQUENCE</scope>
    <source>
        <strain evidence="5">L227-S17</strain>
    </source>
</reference>
<reference evidence="4 6" key="1">
    <citation type="submission" date="2020-06" db="EMBL/GenBank/DDBJ databases">
        <title>Anoxygenic phototrophic Chloroflexota member uses a Type I reaction center.</title>
        <authorList>
            <person name="Tsuji J.M."/>
            <person name="Shaw N.A."/>
            <person name="Nagashima S."/>
            <person name="Venkiteswaran J."/>
            <person name="Schiff S.L."/>
            <person name="Hanada S."/>
            <person name="Tank M."/>
            <person name="Neufeld J.D."/>
        </authorList>
    </citation>
    <scope>NUCLEOTIDE SEQUENCE [LARGE SCALE GENOMIC DNA]</scope>
    <source>
        <strain evidence="4">L227-S17</strain>
    </source>
</reference>
<protein>
    <submittedName>
        <fullName evidence="4">Glycosyltransferase</fullName>
        <ecNumber evidence="5">2.4.-.-</ecNumber>
    </submittedName>
</protein>
<gene>
    <name evidence="4" type="ORF">HXX08_20065</name>
    <name evidence="5" type="ORF">OZ401_003696</name>
</gene>
<evidence type="ECO:0000313" key="7">
    <source>
        <dbReference type="Proteomes" id="UP001431572"/>
    </source>
</evidence>
<keyword evidence="5" id="KW-0328">Glycosyltransferase</keyword>
<dbReference type="EMBL" id="CP128400">
    <property type="protein sequence ID" value="WJW68095.1"/>
    <property type="molecule type" value="Genomic_DNA"/>
</dbReference>
<dbReference type="InterPro" id="IPR050834">
    <property type="entry name" value="Glycosyltransf_2"/>
</dbReference>
<dbReference type="Proteomes" id="UP001431572">
    <property type="component" value="Chromosome 2"/>
</dbReference>
<dbReference type="InterPro" id="IPR001173">
    <property type="entry name" value="Glyco_trans_2-like"/>
</dbReference>